<dbReference type="AlphaFoldDB" id="A0A835YZC6"/>
<organism evidence="5 6">
    <name type="scientific">Tribonema minus</name>
    <dbReference type="NCBI Taxonomy" id="303371"/>
    <lineage>
        <taxon>Eukaryota</taxon>
        <taxon>Sar</taxon>
        <taxon>Stramenopiles</taxon>
        <taxon>Ochrophyta</taxon>
        <taxon>PX clade</taxon>
        <taxon>Xanthophyceae</taxon>
        <taxon>Tribonematales</taxon>
        <taxon>Tribonemataceae</taxon>
        <taxon>Tribonema</taxon>
    </lineage>
</organism>
<protein>
    <recommendedName>
        <fullName evidence="4">Cyclin-dependent kinases regulatory subunit</fullName>
    </recommendedName>
</protein>
<dbReference type="EMBL" id="JAFCMP010000177">
    <property type="protein sequence ID" value="KAG5184185.1"/>
    <property type="molecule type" value="Genomic_DNA"/>
</dbReference>
<dbReference type="InterPro" id="IPR036858">
    <property type="entry name" value="Cyclin-dep_kinase_reg-sub_sf"/>
</dbReference>
<dbReference type="SUPFAM" id="SSF55637">
    <property type="entry name" value="Cell cycle regulatory proteins"/>
    <property type="match status" value="1"/>
</dbReference>
<dbReference type="GO" id="GO:0051301">
    <property type="term" value="P:cell division"/>
    <property type="evidence" value="ECO:0007669"/>
    <property type="project" value="UniProtKB-UniRule"/>
</dbReference>
<keyword evidence="3 4" id="KW-0131">Cell cycle</keyword>
<comment type="function">
    <text evidence="4">Binds to the catalytic subunit of the cyclin dependent kinases and is essential for their biological function.</text>
</comment>
<sequence>MSNAIEYSDKYSDGDYEYRHVFIPKEQAKRVPKDRTLTEAEWRHTYKVTMSRGWEHYGIHRPEPHVLLFRRPLGTDPTTGEVDPELREVEIQRYLADMEERMEAE</sequence>
<dbReference type="SMART" id="SM01084">
    <property type="entry name" value="CKS"/>
    <property type="match status" value="1"/>
</dbReference>
<evidence type="ECO:0000313" key="6">
    <source>
        <dbReference type="Proteomes" id="UP000664859"/>
    </source>
</evidence>
<comment type="similarity">
    <text evidence="1 4">Belongs to the CKS family.</text>
</comment>
<dbReference type="PANTHER" id="PTHR23415">
    <property type="entry name" value="CYCLIN-DEPENDENT KINASES REGULATORY SUBUNIT/60S RIBOSOME SUBUNIT BIOGENESIS PROTEIN NIP7"/>
    <property type="match status" value="1"/>
</dbReference>
<reference evidence="5" key="1">
    <citation type="submission" date="2021-02" db="EMBL/GenBank/DDBJ databases">
        <title>First Annotated Genome of the Yellow-green Alga Tribonema minus.</title>
        <authorList>
            <person name="Mahan K.M."/>
        </authorList>
    </citation>
    <scope>NUCLEOTIDE SEQUENCE</scope>
    <source>
        <strain evidence="5">UTEX B ZZ1240</strain>
    </source>
</reference>
<evidence type="ECO:0000256" key="1">
    <source>
        <dbReference type="ARBA" id="ARBA00007782"/>
    </source>
</evidence>
<dbReference type="Proteomes" id="UP000664859">
    <property type="component" value="Unassembled WGS sequence"/>
</dbReference>
<name>A0A835YZC6_9STRA</name>
<proteinExistence type="inferred from homology"/>
<dbReference type="InterPro" id="IPR000789">
    <property type="entry name" value="Cyclin-dep_kinase_reg-sub"/>
</dbReference>
<dbReference type="GO" id="GO:0016538">
    <property type="term" value="F:cyclin-dependent protein serine/threonine kinase regulator activity"/>
    <property type="evidence" value="ECO:0007669"/>
    <property type="project" value="InterPro"/>
</dbReference>
<comment type="caution">
    <text evidence="5">The sequence shown here is derived from an EMBL/GenBank/DDBJ whole genome shotgun (WGS) entry which is preliminary data.</text>
</comment>
<gene>
    <name evidence="5" type="ORF">JKP88DRAFT_208430</name>
</gene>
<dbReference type="FunFam" id="3.30.170.10:FF:000001">
    <property type="entry name" value="Cyclin-dependent kinases regulatory subunit"/>
    <property type="match status" value="1"/>
</dbReference>
<accession>A0A835YZC6</accession>
<evidence type="ECO:0000256" key="4">
    <source>
        <dbReference type="RuleBase" id="RU311113"/>
    </source>
</evidence>
<keyword evidence="6" id="KW-1185">Reference proteome</keyword>
<dbReference type="PRINTS" id="PR00296">
    <property type="entry name" value="CYCLINKINASE"/>
</dbReference>
<dbReference type="PROSITE" id="PS00945">
    <property type="entry name" value="CKS_2"/>
    <property type="match status" value="1"/>
</dbReference>
<evidence type="ECO:0000256" key="3">
    <source>
        <dbReference type="ARBA" id="ARBA00023306"/>
    </source>
</evidence>
<evidence type="ECO:0000313" key="5">
    <source>
        <dbReference type="EMBL" id="KAG5184185.1"/>
    </source>
</evidence>
<dbReference type="OrthoDB" id="440676at2759"/>
<keyword evidence="2 4" id="KW-0132">Cell division</keyword>
<dbReference type="Pfam" id="PF01111">
    <property type="entry name" value="CKS"/>
    <property type="match status" value="1"/>
</dbReference>
<dbReference type="Gene3D" id="3.30.170.10">
    <property type="entry name" value="Cyclin-dependent kinase, regulatory subunit"/>
    <property type="match status" value="1"/>
</dbReference>
<evidence type="ECO:0000256" key="2">
    <source>
        <dbReference type="ARBA" id="ARBA00022618"/>
    </source>
</evidence>